<dbReference type="AlphaFoldDB" id="A0A9P4J4D7"/>
<protein>
    <submittedName>
        <fullName evidence="1">Uncharacterized protein</fullName>
    </submittedName>
</protein>
<name>A0A9P4J4D7_9PEZI</name>
<dbReference type="OrthoDB" id="4424523at2759"/>
<sequence length="266" mass="30556">MSSETLDHTSVAQFIRRHGLDQYVVNYDGQARTWGFILVRTTSSSTWDTAIMKVKENLRFALATTRSMEGSTNTFAEDLVMSRLRFVILDDEELQDADDQHIREYCQTWRETFVDTAPGCIPTNVCLALETSSLESIANCPNATVDSDTGRLTQIDDFKIYLRVIDIEYELDEEWDAYGPCYRGWSRTTAKYLPDLWQDVQIRDFDIFAPKLEFHGQIPVYDGSLHGHLIDPPGGTSGRLRLSGEDLPDTIWGDVRRVEREERERI</sequence>
<evidence type="ECO:0000313" key="1">
    <source>
        <dbReference type="EMBL" id="KAF2154599.1"/>
    </source>
</evidence>
<dbReference type="EMBL" id="ML996083">
    <property type="protein sequence ID" value="KAF2154599.1"/>
    <property type="molecule type" value="Genomic_DNA"/>
</dbReference>
<evidence type="ECO:0000313" key="2">
    <source>
        <dbReference type="Proteomes" id="UP000799439"/>
    </source>
</evidence>
<organism evidence="1 2">
    <name type="scientific">Myriangium duriaei CBS 260.36</name>
    <dbReference type="NCBI Taxonomy" id="1168546"/>
    <lineage>
        <taxon>Eukaryota</taxon>
        <taxon>Fungi</taxon>
        <taxon>Dikarya</taxon>
        <taxon>Ascomycota</taxon>
        <taxon>Pezizomycotina</taxon>
        <taxon>Dothideomycetes</taxon>
        <taxon>Dothideomycetidae</taxon>
        <taxon>Myriangiales</taxon>
        <taxon>Myriangiaceae</taxon>
        <taxon>Myriangium</taxon>
    </lineage>
</organism>
<comment type="caution">
    <text evidence="1">The sequence shown here is derived from an EMBL/GenBank/DDBJ whole genome shotgun (WGS) entry which is preliminary data.</text>
</comment>
<reference evidence="1" key="1">
    <citation type="journal article" date="2020" name="Stud. Mycol.">
        <title>101 Dothideomycetes genomes: a test case for predicting lifestyles and emergence of pathogens.</title>
        <authorList>
            <person name="Haridas S."/>
            <person name="Albert R."/>
            <person name="Binder M."/>
            <person name="Bloem J."/>
            <person name="Labutti K."/>
            <person name="Salamov A."/>
            <person name="Andreopoulos B."/>
            <person name="Baker S."/>
            <person name="Barry K."/>
            <person name="Bills G."/>
            <person name="Bluhm B."/>
            <person name="Cannon C."/>
            <person name="Castanera R."/>
            <person name="Culley D."/>
            <person name="Daum C."/>
            <person name="Ezra D."/>
            <person name="Gonzalez J."/>
            <person name="Henrissat B."/>
            <person name="Kuo A."/>
            <person name="Liang C."/>
            <person name="Lipzen A."/>
            <person name="Lutzoni F."/>
            <person name="Magnuson J."/>
            <person name="Mondo S."/>
            <person name="Nolan M."/>
            <person name="Ohm R."/>
            <person name="Pangilinan J."/>
            <person name="Park H.-J."/>
            <person name="Ramirez L."/>
            <person name="Alfaro M."/>
            <person name="Sun H."/>
            <person name="Tritt A."/>
            <person name="Yoshinaga Y."/>
            <person name="Zwiers L.-H."/>
            <person name="Turgeon B."/>
            <person name="Goodwin S."/>
            <person name="Spatafora J."/>
            <person name="Crous P."/>
            <person name="Grigoriev I."/>
        </authorList>
    </citation>
    <scope>NUCLEOTIDE SEQUENCE</scope>
    <source>
        <strain evidence="1">CBS 260.36</strain>
    </source>
</reference>
<keyword evidence="2" id="KW-1185">Reference proteome</keyword>
<proteinExistence type="predicted"/>
<gene>
    <name evidence="1" type="ORF">K461DRAFT_291525</name>
</gene>
<dbReference type="Proteomes" id="UP000799439">
    <property type="component" value="Unassembled WGS sequence"/>
</dbReference>
<accession>A0A9P4J4D7</accession>